<name>A0AAN9XKZ2_PSOTE</name>
<comment type="caution">
    <text evidence="2">The sequence shown here is derived from an EMBL/GenBank/DDBJ whole genome shotgun (WGS) entry which is preliminary data.</text>
</comment>
<gene>
    <name evidence="2" type="ORF">VNO78_17233</name>
</gene>
<evidence type="ECO:0000313" key="3">
    <source>
        <dbReference type="Proteomes" id="UP001386955"/>
    </source>
</evidence>
<dbReference type="Proteomes" id="UP001386955">
    <property type="component" value="Unassembled WGS sequence"/>
</dbReference>
<proteinExistence type="predicted"/>
<sequence length="150" mass="16686">MTKEMIIDFSSNRKHALTGVYAGGQASQGSSSTAHRGKTPSTFTPLLRNPNNSVARPFQPNHKRTSATAIHSPAPPKPRYCPYYHPHIINHQQPLRTLDLLSKLEARNSATLRLLRQSPPAPTIQTLREWASSLRLGDGTVDLRLRLGYI</sequence>
<reference evidence="2 3" key="1">
    <citation type="submission" date="2024-01" db="EMBL/GenBank/DDBJ databases">
        <title>The genomes of 5 underutilized Papilionoideae crops provide insights into root nodulation and disease resistanc.</title>
        <authorList>
            <person name="Jiang F."/>
        </authorList>
    </citation>
    <scope>NUCLEOTIDE SEQUENCE [LARGE SCALE GENOMIC DNA]</scope>
    <source>
        <strain evidence="2">DUOXIRENSHENG_FW03</strain>
        <tissue evidence="2">Leaves</tissue>
    </source>
</reference>
<accession>A0AAN9XKZ2</accession>
<evidence type="ECO:0000313" key="2">
    <source>
        <dbReference type="EMBL" id="KAK7396315.1"/>
    </source>
</evidence>
<feature type="compositionally biased region" description="Polar residues" evidence="1">
    <location>
        <begin position="39"/>
        <end position="54"/>
    </location>
</feature>
<feature type="compositionally biased region" description="Low complexity" evidence="1">
    <location>
        <begin position="23"/>
        <end position="32"/>
    </location>
</feature>
<dbReference type="EMBL" id="JAYMYS010000004">
    <property type="protein sequence ID" value="KAK7396315.1"/>
    <property type="molecule type" value="Genomic_DNA"/>
</dbReference>
<keyword evidence="3" id="KW-1185">Reference proteome</keyword>
<evidence type="ECO:0000256" key="1">
    <source>
        <dbReference type="SAM" id="MobiDB-lite"/>
    </source>
</evidence>
<dbReference type="AlphaFoldDB" id="A0AAN9XKZ2"/>
<organism evidence="2 3">
    <name type="scientific">Psophocarpus tetragonolobus</name>
    <name type="common">Winged bean</name>
    <name type="synonym">Dolichos tetragonolobus</name>
    <dbReference type="NCBI Taxonomy" id="3891"/>
    <lineage>
        <taxon>Eukaryota</taxon>
        <taxon>Viridiplantae</taxon>
        <taxon>Streptophyta</taxon>
        <taxon>Embryophyta</taxon>
        <taxon>Tracheophyta</taxon>
        <taxon>Spermatophyta</taxon>
        <taxon>Magnoliopsida</taxon>
        <taxon>eudicotyledons</taxon>
        <taxon>Gunneridae</taxon>
        <taxon>Pentapetalae</taxon>
        <taxon>rosids</taxon>
        <taxon>fabids</taxon>
        <taxon>Fabales</taxon>
        <taxon>Fabaceae</taxon>
        <taxon>Papilionoideae</taxon>
        <taxon>50 kb inversion clade</taxon>
        <taxon>NPAAA clade</taxon>
        <taxon>indigoferoid/millettioid clade</taxon>
        <taxon>Phaseoleae</taxon>
        <taxon>Psophocarpus</taxon>
    </lineage>
</organism>
<feature type="region of interest" description="Disordered" evidence="1">
    <location>
        <begin position="23"/>
        <end position="74"/>
    </location>
</feature>
<protein>
    <submittedName>
        <fullName evidence="2">Uncharacterized protein</fullName>
    </submittedName>
</protein>